<dbReference type="STRING" id="13333.W1NY96"/>
<reference evidence="5" key="1">
    <citation type="journal article" date="2013" name="Science">
        <title>The Amborella genome and the evolution of flowering plants.</title>
        <authorList>
            <consortium name="Amborella Genome Project"/>
        </authorList>
    </citation>
    <scope>NUCLEOTIDE SEQUENCE [LARGE SCALE GENOMIC DNA]</scope>
</reference>
<name>W1NY96_AMBTC</name>
<accession>W1NY96</accession>
<dbReference type="EMBL" id="KI394940">
    <property type="protein sequence ID" value="ERN00246.1"/>
    <property type="molecule type" value="Genomic_DNA"/>
</dbReference>
<dbReference type="GO" id="GO:0046872">
    <property type="term" value="F:metal ion binding"/>
    <property type="evidence" value="ECO:0007669"/>
    <property type="project" value="UniProtKB-KW"/>
</dbReference>
<evidence type="ECO:0000256" key="1">
    <source>
        <dbReference type="ARBA" id="ARBA00022723"/>
    </source>
</evidence>
<evidence type="ECO:0000313" key="4">
    <source>
        <dbReference type="EMBL" id="ERN00246.1"/>
    </source>
</evidence>
<organism evidence="4 5">
    <name type="scientific">Amborella trichopoda</name>
    <dbReference type="NCBI Taxonomy" id="13333"/>
    <lineage>
        <taxon>Eukaryota</taxon>
        <taxon>Viridiplantae</taxon>
        <taxon>Streptophyta</taxon>
        <taxon>Embryophyta</taxon>
        <taxon>Tracheophyta</taxon>
        <taxon>Spermatophyta</taxon>
        <taxon>Magnoliopsida</taxon>
        <taxon>Amborellales</taxon>
        <taxon>Amborellaceae</taxon>
        <taxon>Amborella</taxon>
    </lineage>
</organism>
<proteinExistence type="predicted"/>
<dbReference type="InterPro" id="IPR027443">
    <property type="entry name" value="IPNS-like_sf"/>
</dbReference>
<dbReference type="Gene3D" id="2.60.120.330">
    <property type="entry name" value="B-lactam Antibiotic, Isopenicillin N Synthase, Chain"/>
    <property type="match status" value="1"/>
</dbReference>
<evidence type="ECO:0000259" key="3">
    <source>
        <dbReference type="PROSITE" id="PS51471"/>
    </source>
</evidence>
<dbReference type="PANTHER" id="PTHR47991">
    <property type="entry name" value="OXOGLUTARATE/IRON-DEPENDENT DIOXYGENASE"/>
    <property type="match status" value="1"/>
</dbReference>
<dbReference type="Gramene" id="ERN00246">
    <property type="protein sequence ID" value="ERN00246"/>
    <property type="gene ID" value="AMTR_s00111p00134440"/>
</dbReference>
<dbReference type="HOGENOM" id="CLU_010119_8_2_1"/>
<dbReference type="InterPro" id="IPR050295">
    <property type="entry name" value="Plant_2OG-oxidoreductases"/>
</dbReference>
<dbReference type="eggNOG" id="KOG0143">
    <property type="taxonomic scope" value="Eukaryota"/>
</dbReference>
<dbReference type="PROSITE" id="PS51471">
    <property type="entry name" value="FE2OG_OXY"/>
    <property type="match status" value="1"/>
</dbReference>
<evidence type="ECO:0000313" key="5">
    <source>
        <dbReference type="Proteomes" id="UP000017836"/>
    </source>
</evidence>
<keyword evidence="1" id="KW-0479">Metal-binding</keyword>
<protein>
    <recommendedName>
        <fullName evidence="3">Fe2OG dioxygenase domain-containing protein</fullName>
    </recommendedName>
</protein>
<dbReference type="OMA" id="NATIECP"/>
<keyword evidence="2" id="KW-0408">Iron</keyword>
<dbReference type="InterPro" id="IPR044861">
    <property type="entry name" value="IPNS-like_FE2OG_OXY"/>
</dbReference>
<gene>
    <name evidence="4" type="ORF">AMTR_s00111p00134440</name>
</gene>
<feature type="domain" description="Fe2OG dioxygenase" evidence="3">
    <location>
        <begin position="65"/>
        <end position="165"/>
    </location>
</feature>
<dbReference type="SUPFAM" id="SSF51197">
    <property type="entry name" value="Clavaminate synthase-like"/>
    <property type="match status" value="1"/>
</dbReference>
<dbReference type="AlphaFoldDB" id="W1NY96"/>
<keyword evidence="5" id="KW-1185">Reference proteome</keyword>
<evidence type="ECO:0000256" key="2">
    <source>
        <dbReference type="ARBA" id="ARBA00023004"/>
    </source>
</evidence>
<dbReference type="InterPro" id="IPR005123">
    <property type="entry name" value="Oxoglu/Fe-dep_dioxygenase_dom"/>
</dbReference>
<sequence>MLDHMAIEKSYLLTSASPCNGFLHSDAMLDYMHAMDALGMLIFEMLAHGLGLPHDYFSKNFEEKEATMIRINRYPPCPLPSKCLGLGSHSDPHTLTILLQDEVGGLQVLKKDEEWVGIRPLPNSFIINVGDTLEAWSNGRLKSVVHRAVVNKEKQRFSIAYFLSPASDMVVDSPSQLIDQEKTLKDTFLLHGHNSEES</sequence>
<dbReference type="Pfam" id="PF03171">
    <property type="entry name" value="2OG-FeII_Oxy"/>
    <property type="match status" value="1"/>
</dbReference>
<dbReference type="Proteomes" id="UP000017836">
    <property type="component" value="Unassembled WGS sequence"/>
</dbReference>